<accession>A0A4Y2DS54</accession>
<dbReference type="EMBL" id="BGPR01090369">
    <property type="protein sequence ID" value="GBM19107.1"/>
    <property type="molecule type" value="Genomic_DNA"/>
</dbReference>
<evidence type="ECO:0000313" key="4">
    <source>
        <dbReference type="EMBL" id="GBM19107.1"/>
    </source>
</evidence>
<protein>
    <recommendedName>
        <fullName evidence="3">CCHC-type domain-containing protein</fullName>
    </recommendedName>
</protein>
<dbReference type="InterPro" id="IPR001878">
    <property type="entry name" value="Znf_CCHC"/>
</dbReference>
<dbReference type="Gene3D" id="4.10.60.10">
    <property type="entry name" value="Zinc finger, CCHC-type"/>
    <property type="match status" value="1"/>
</dbReference>
<keyword evidence="1" id="KW-0863">Zinc-finger</keyword>
<evidence type="ECO:0000256" key="2">
    <source>
        <dbReference type="SAM" id="Coils"/>
    </source>
</evidence>
<keyword evidence="5" id="KW-1185">Reference proteome</keyword>
<dbReference type="PROSITE" id="PS50158">
    <property type="entry name" value="ZF_CCHC"/>
    <property type="match status" value="1"/>
</dbReference>
<sequence>MSIFAGARKCDLKILAEELGETVNDSHKLKDLKKIILASKDYDEESAKEWTNTIINERKEREENEIRQEEIAERRRQDEIQIAEQKRQEEIEPRKLEYEERKRKDEMEFELQKIRLGVEDQIKRKVSQEVKDHFIDDWSKLNSPDDLVEKLDDYDTLRSTFRSKQPRKEGHYDKQNSFTDDSVFTTNEKKKLYGITHNERGEPKCFHCSNFGHIARNCSLPKSVLTCREGNGTGHKIINCVAKETNHASEESLSVRLVGDNSDESNSFFKTAKINNCGNEQVLIDTGGSCCLLKIPVAQKLKLKFERAVNKIYGFVNQKMPALTSIGRIKADIEVDNVKTENISICVAPDDAQSVDLIIGRTWLDLPHIAYTKIGKRVHIGYREDELFRNFPIDEKVNPVCLKRLESAQSQSESLQMKDTSQQKMMRNLANDLKMVKNELRLLQGDMKNFKEERQSLLLQIQEKNKNVDNLKSNNDSLVKTNSYYDKNKLGKVLLRKGDIMAVRRKPNTTSESTKPQPRY</sequence>
<dbReference type="GO" id="GO:0003676">
    <property type="term" value="F:nucleic acid binding"/>
    <property type="evidence" value="ECO:0007669"/>
    <property type="project" value="InterPro"/>
</dbReference>
<dbReference type="InterPro" id="IPR021109">
    <property type="entry name" value="Peptidase_aspartic_dom_sf"/>
</dbReference>
<name>A0A4Y2DS54_ARAVE</name>
<evidence type="ECO:0000313" key="5">
    <source>
        <dbReference type="Proteomes" id="UP000499080"/>
    </source>
</evidence>
<keyword evidence="2" id="KW-0175">Coiled coil</keyword>
<keyword evidence="1" id="KW-0862">Zinc</keyword>
<feature type="domain" description="CCHC-type" evidence="3">
    <location>
        <begin position="204"/>
        <end position="218"/>
    </location>
</feature>
<dbReference type="InterPro" id="IPR036875">
    <property type="entry name" value="Znf_CCHC_sf"/>
</dbReference>
<organism evidence="4 5">
    <name type="scientific">Araneus ventricosus</name>
    <name type="common">Orbweaver spider</name>
    <name type="synonym">Epeira ventricosa</name>
    <dbReference type="NCBI Taxonomy" id="182803"/>
    <lineage>
        <taxon>Eukaryota</taxon>
        <taxon>Metazoa</taxon>
        <taxon>Ecdysozoa</taxon>
        <taxon>Arthropoda</taxon>
        <taxon>Chelicerata</taxon>
        <taxon>Arachnida</taxon>
        <taxon>Araneae</taxon>
        <taxon>Araneomorphae</taxon>
        <taxon>Entelegynae</taxon>
        <taxon>Araneoidea</taxon>
        <taxon>Araneidae</taxon>
        <taxon>Araneus</taxon>
    </lineage>
</organism>
<dbReference type="Pfam" id="PF13650">
    <property type="entry name" value="Asp_protease_2"/>
    <property type="match status" value="1"/>
</dbReference>
<dbReference type="CDD" id="cd00303">
    <property type="entry name" value="retropepsin_like"/>
    <property type="match status" value="1"/>
</dbReference>
<comment type="caution">
    <text evidence="4">The sequence shown here is derived from an EMBL/GenBank/DDBJ whole genome shotgun (WGS) entry which is preliminary data.</text>
</comment>
<dbReference type="Proteomes" id="UP000499080">
    <property type="component" value="Unassembled WGS sequence"/>
</dbReference>
<reference evidence="4 5" key="1">
    <citation type="journal article" date="2019" name="Sci. Rep.">
        <title>Orb-weaving spider Araneus ventricosus genome elucidates the spidroin gene catalogue.</title>
        <authorList>
            <person name="Kono N."/>
            <person name="Nakamura H."/>
            <person name="Ohtoshi R."/>
            <person name="Moran D.A.P."/>
            <person name="Shinohara A."/>
            <person name="Yoshida Y."/>
            <person name="Fujiwara M."/>
            <person name="Mori M."/>
            <person name="Tomita M."/>
            <person name="Arakawa K."/>
        </authorList>
    </citation>
    <scope>NUCLEOTIDE SEQUENCE [LARGE SCALE GENOMIC DNA]</scope>
</reference>
<feature type="coiled-coil region" evidence="2">
    <location>
        <begin position="52"/>
        <end position="79"/>
    </location>
</feature>
<dbReference type="OrthoDB" id="6538027at2759"/>
<dbReference type="GO" id="GO:0008270">
    <property type="term" value="F:zinc ion binding"/>
    <property type="evidence" value="ECO:0007669"/>
    <property type="project" value="UniProtKB-KW"/>
</dbReference>
<keyword evidence="1" id="KW-0479">Metal-binding</keyword>
<dbReference type="AlphaFoldDB" id="A0A4Y2DS54"/>
<gene>
    <name evidence="4" type="ORF">AVEN_125409_1</name>
</gene>
<proteinExistence type="predicted"/>
<feature type="coiled-coil region" evidence="2">
    <location>
        <begin position="426"/>
        <end position="481"/>
    </location>
</feature>
<dbReference type="Gene3D" id="2.40.70.10">
    <property type="entry name" value="Acid Proteases"/>
    <property type="match status" value="1"/>
</dbReference>
<evidence type="ECO:0000259" key="3">
    <source>
        <dbReference type="PROSITE" id="PS50158"/>
    </source>
</evidence>
<evidence type="ECO:0000256" key="1">
    <source>
        <dbReference type="PROSITE-ProRule" id="PRU00047"/>
    </source>
</evidence>
<dbReference type="SUPFAM" id="SSF57756">
    <property type="entry name" value="Retrovirus zinc finger-like domains"/>
    <property type="match status" value="1"/>
</dbReference>